<sequence>MVSSQKALRSEMARFVGRTSELNLLHQHADGKTAWRWLHLYGPSGIGKSTLLRRFMTERNGRCHYIDGGKVIQQNDIETGELSTQLETDGSFGNPVVLLIDSFDHWHAIEHGFLQWMESLAPGVRIVTFGRSTITGGWLRSEWADSIHAVQLQALTSAEVGRYATDRGIVNSADQAELFRFSRGVPLAMVLAVETLLIGGESGRFAREDKYQLIAALMQGLLQGLPADVGRMLEAASVYWRFNEERLSAVMEKELEPDSFRRFVDLPFVTMKEDGWMLHDAVRAWALEDFILRRPTAYEEMRRNALSQIRKEERLRPQLRDRLQIDKMSLHEHPIVRAISFSGHPAGEIELRRCRQADLPALHDLYLDFHRYSSPTPDDPPPMLHLIPEIWEIDPASFITVWKQNELIAFFGKIPLRGRMLQVAAKEPLLGPFLKAWQPVPNAYLFSIVGMRPELEGNIRGYFLNALINHFSRSEWILDFTCYKEWFPVFELCGFERGEWADAASAKGTEYRAFILDLREEDFIAKLDRSVSRVTAAQSVEEPITKQDIEELKKILKHWSVLRRQPAWAETYARLFPHRLLNGLSDEAAAYAVQQDLKETIGRLADGDETEALYGKLLTHLYLEKIRPHKRVANLLNVSTATYFRYLNKALEMLYQSLNDGKAR</sequence>
<evidence type="ECO:0000313" key="2">
    <source>
        <dbReference type="Proteomes" id="UP000269097"/>
    </source>
</evidence>
<dbReference type="Gene3D" id="3.40.50.300">
    <property type="entry name" value="P-loop containing nucleotide triphosphate hydrolases"/>
    <property type="match status" value="1"/>
</dbReference>
<proteinExistence type="predicted"/>
<dbReference type="InterPro" id="IPR016181">
    <property type="entry name" value="Acyl_CoA_acyltransferase"/>
</dbReference>
<dbReference type="Proteomes" id="UP000269097">
    <property type="component" value="Chromosome"/>
</dbReference>
<dbReference type="AlphaFoldDB" id="A0A3G3K326"/>
<gene>
    <name evidence="1" type="ORF">EAV92_20780</name>
</gene>
<dbReference type="RefSeq" id="WP_123042850.1">
    <property type="nucleotide sequence ID" value="NZ_CP033433.1"/>
</dbReference>
<keyword evidence="1" id="KW-0067">ATP-binding</keyword>
<organism evidence="1 2">
    <name type="scientific">Cohnella candidum</name>
    <dbReference type="NCBI Taxonomy" id="2674991"/>
    <lineage>
        <taxon>Bacteria</taxon>
        <taxon>Bacillati</taxon>
        <taxon>Bacillota</taxon>
        <taxon>Bacilli</taxon>
        <taxon>Bacillales</taxon>
        <taxon>Paenibacillaceae</taxon>
        <taxon>Cohnella</taxon>
    </lineage>
</organism>
<dbReference type="SUPFAM" id="SSF52540">
    <property type="entry name" value="P-loop containing nucleoside triphosphate hydrolases"/>
    <property type="match status" value="1"/>
</dbReference>
<dbReference type="InterPro" id="IPR027417">
    <property type="entry name" value="P-loop_NTPase"/>
</dbReference>
<name>A0A3G3K326_9BACL</name>
<accession>A0A3G3K326</accession>
<reference evidence="1 2" key="1">
    <citation type="submission" date="2018-10" db="EMBL/GenBank/DDBJ databases">
        <title>Genome Sequence of Cohnella sp.</title>
        <authorList>
            <person name="Srinivasan S."/>
            <person name="Kim M.K."/>
        </authorList>
    </citation>
    <scope>NUCLEOTIDE SEQUENCE [LARGE SCALE GENOMIC DNA]</scope>
    <source>
        <strain evidence="1 2">18JY8-7</strain>
    </source>
</reference>
<dbReference type="GO" id="GO:0005524">
    <property type="term" value="F:ATP binding"/>
    <property type="evidence" value="ECO:0007669"/>
    <property type="project" value="UniProtKB-KW"/>
</dbReference>
<evidence type="ECO:0000313" key="1">
    <source>
        <dbReference type="EMBL" id="AYQ74770.1"/>
    </source>
</evidence>
<dbReference type="SUPFAM" id="SSF55729">
    <property type="entry name" value="Acyl-CoA N-acyltransferases (Nat)"/>
    <property type="match status" value="1"/>
</dbReference>
<keyword evidence="1" id="KW-0547">Nucleotide-binding</keyword>
<protein>
    <submittedName>
        <fullName evidence="1">ATP-binding protein</fullName>
    </submittedName>
</protein>
<keyword evidence="2" id="KW-1185">Reference proteome</keyword>
<dbReference type="EMBL" id="CP033433">
    <property type="protein sequence ID" value="AYQ74770.1"/>
    <property type="molecule type" value="Genomic_DNA"/>
</dbReference>
<dbReference type="KEGG" id="coh:EAV92_20780"/>